<dbReference type="InterPro" id="IPR006311">
    <property type="entry name" value="TAT_signal"/>
</dbReference>
<dbReference type="InterPro" id="IPR002491">
    <property type="entry name" value="ABC_transptr_periplasmic_BD"/>
</dbReference>
<keyword evidence="4" id="KW-1185">Reference proteome</keyword>
<organism evidence="3 4">
    <name type="scientific">Methylobacterium gregans</name>
    <dbReference type="NCBI Taxonomy" id="374424"/>
    <lineage>
        <taxon>Bacteria</taxon>
        <taxon>Pseudomonadati</taxon>
        <taxon>Pseudomonadota</taxon>
        <taxon>Alphaproteobacteria</taxon>
        <taxon>Hyphomicrobiales</taxon>
        <taxon>Methylobacteriaceae</taxon>
        <taxon>Methylobacterium</taxon>
    </lineage>
</organism>
<evidence type="ECO:0000313" key="4">
    <source>
        <dbReference type="Proteomes" id="UP001055108"/>
    </source>
</evidence>
<accession>A0AA37HTT4</accession>
<reference evidence="3" key="2">
    <citation type="submission" date="2021-08" db="EMBL/GenBank/DDBJ databases">
        <authorList>
            <person name="Tani A."/>
            <person name="Ola A."/>
            <person name="Ogura Y."/>
            <person name="Katsura K."/>
            <person name="Hayashi T."/>
        </authorList>
    </citation>
    <scope>NUCLEOTIDE SEQUENCE</scope>
    <source>
        <strain evidence="3">NBRC 103626</strain>
    </source>
</reference>
<dbReference type="InterPro" id="IPR050902">
    <property type="entry name" value="ABC_Transporter_SBP"/>
</dbReference>
<dbReference type="Gene3D" id="3.40.50.1980">
    <property type="entry name" value="Nitrogenase molybdenum iron protein domain"/>
    <property type="match status" value="2"/>
</dbReference>
<dbReference type="PANTHER" id="PTHR30535">
    <property type="entry name" value="VITAMIN B12-BINDING PROTEIN"/>
    <property type="match status" value="1"/>
</dbReference>
<dbReference type="SUPFAM" id="SSF53807">
    <property type="entry name" value="Helical backbone' metal receptor"/>
    <property type="match status" value="1"/>
</dbReference>
<name>A0AA37HTT4_9HYPH</name>
<gene>
    <name evidence="3" type="ORF">NBEOAGPD_4757</name>
</gene>
<dbReference type="EMBL" id="BPQM01000141">
    <property type="protein sequence ID" value="GJD81506.1"/>
    <property type="molecule type" value="Genomic_DNA"/>
</dbReference>
<dbReference type="Gene3D" id="1.20.58.2180">
    <property type="match status" value="1"/>
</dbReference>
<dbReference type="Proteomes" id="UP001055108">
    <property type="component" value="Unassembled WGS sequence"/>
</dbReference>
<proteinExistence type="predicted"/>
<evidence type="ECO:0000313" key="3">
    <source>
        <dbReference type="EMBL" id="GJD81506.1"/>
    </source>
</evidence>
<evidence type="ECO:0000256" key="1">
    <source>
        <dbReference type="SAM" id="SignalP"/>
    </source>
</evidence>
<dbReference type="GO" id="GO:0071281">
    <property type="term" value="P:cellular response to iron ion"/>
    <property type="evidence" value="ECO:0007669"/>
    <property type="project" value="TreeGrafter"/>
</dbReference>
<comment type="caution">
    <text evidence="3">The sequence shown here is derived from an EMBL/GenBank/DDBJ whole genome shotgun (WGS) entry which is preliminary data.</text>
</comment>
<feature type="signal peptide" evidence="1">
    <location>
        <begin position="1"/>
        <end position="27"/>
    </location>
</feature>
<dbReference type="PANTHER" id="PTHR30535:SF34">
    <property type="entry name" value="MOLYBDATE-BINDING PROTEIN MOLA"/>
    <property type="match status" value="1"/>
</dbReference>
<feature type="chain" id="PRO_5041366703" description="Fe/B12 periplasmic-binding domain-containing protein" evidence="1">
    <location>
        <begin position="28"/>
        <end position="347"/>
    </location>
</feature>
<dbReference type="PROSITE" id="PS50983">
    <property type="entry name" value="FE_B12_PBP"/>
    <property type="match status" value="1"/>
</dbReference>
<dbReference type="AlphaFoldDB" id="A0AA37HTT4"/>
<feature type="domain" description="Fe/B12 periplasmic-binding" evidence="2">
    <location>
        <begin position="48"/>
        <end position="313"/>
    </location>
</feature>
<dbReference type="Pfam" id="PF01497">
    <property type="entry name" value="Peripla_BP_2"/>
    <property type="match status" value="1"/>
</dbReference>
<dbReference type="PROSITE" id="PS51318">
    <property type="entry name" value="TAT"/>
    <property type="match status" value="1"/>
</dbReference>
<dbReference type="RefSeq" id="WP_238306733.1">
    <property type="nucleotide sequence ID" value="NZ_BPQM01000141.1"/>
</dbReference>
<keyword evidence="1" id="KW-0732">Signal</keyword>
<protein>
    <recommendedName>
        <fullName evidence="2">Fe/B12 periplasmic-binding domain-containing protein</fullName>
    </recommendedName>
</protein>
<evidence type="ECO:0000259" key="2">
    <source>
        <dbReference type="PROSITE" id="PS50983"/>
    </source>
</evidence>
<sequence>MSASSGALSRRALLGGAALLAAGAAGAADATVRDATGRDLPVPARVGRVFPAGPPAAILLYTLAPDLLLGWPRALRPDERALLLPEIAARPEIGRITGRGNTANLESVLALAPDLILDVGSTSETYVSLARRVELQTGVPYALLDGTLARTPETYRLLGRLLRRETAGEDRAAAAQAILDRVATRVRRVPAEKRPWVYAALGPRGLQTGRGGAISVESLDLLGARNVAGEATGGLAAVSTEQVLAWDPDVIVATDVGFAASLRGDPTWAPLGAVRAGRVYLAPHLPFGWLESPPSVNRLIGLLWLGHCLYPDLFPEDLAAETRAFHARFYGRQIGAAEAARILGEPG</sequence>
<reference evidence="3" key="1">
    <citation type="journal article" date="2016" name="Front. Microbiol.">
        <title>Genome Sequence of the Piezophilic, Mesophilic Sulfate-Reducing Bacterium Desulfovibrio indicus J2T.</title>
        <authorList>
            <person name="Cao J."/>
            <person name="Maignien L."/>
            <person name="Shao Z."/>
            <person name="Alain K."/>
            <person name="Jebbar M."/>
        </authorList>
    </citation>
    <scope>NUCLEOTIDE SEQUENCE</scope>
    <source>
        <strain evidence="3">NBRC 103626</strain>
    </source>
</reference>